<dbReference type="Proteomes" id="UP001143370">
    <property type="component" value="Unassembled WGS sequence"/>
</dbReference>
<sequence>MKQDARPGGRPSRQEAAALDARLLDGARAAFGRKGIANTSLEEIATSLGISKHTLYRRHASKQALLDAVVERDMRTFREALLAASVDGEAAGPLETLRRVAFRYVEIGSRREYAAFYLSVCAEAALSAALRHRLALWSERALEPLSEAIGAALEAGVLRAGNPAEITALLVDLLEGVNNRLRLAPAEDDNGETLMSLFDRRWTAFLAATAKDDERA</sequence>
<organism evidence="6 7">
    <name type="scientific">Ancylobacter dichloromethanicus</name>
    <dbReference type="NCBI Taxonomy" id="518825"/>
    <lineage>
        <taxon>Bacteria</taxon>
        <taxon>Pseudomonadati</taxon>
        <taxon>Pseudomonadota</taxon>
        <taxon>Alphaproteobacteria</taxon>
        <taxon>Hyphomicrobiales</taxon>
        <taxon>Xanthobacteraceae</taxon>
        <taxon>Ancylobacter</taxon>
    </lineage>
</organism>
<feature type="DNA-binding region" description="H-T-H motif" evidence="4">
    <location>
        <begin position="40"/>
        <end position="59"/>
    </location>
</feature>
<evidence type="ECO:0000313" key="6">
    <source>
        <dbReference type="EMBL" id="GLK72393.1"/>
    </source>
</evidence>
<dbReference type="SUPFAM" id="SSF48498">
    <property type="entry name" value="Tetracyclin repressor-like, C-terminal domain"/>
    <property type="match status" value="1"/>
</dbReference>
<feature type="domain" description="HTH tetR-type" evidence="5">
    <location>
        <begin position="17"/>
        <end position="77"/>
    </location>
</feature>
<keyword evidence="3" id="KW-0804">Transcription</keyword>
<proteinExistence type="predicted"/>
<dbReference type="PRINTS" id="PR00455">
    <property type="entry name" value="HTHTETR"/>
</dbReference>
<dbReference type="InterPro" id="IPR009057">
    <property type="entry name" value="Homeodomain-like_sf"/>
</dbReference>
<comment type="caution">
    <text evidence="6">The sequence shown here is derived from an EMBL/GenBank/DDBJ whole genome shotgun (WGS) entry which is preliminary data.</text>
</comment>
<dbReference type="EMBL" id="BSFJ01000014">
    <property type="protein sequence ID" value="GLK72393.1"/>
    <property type="molecule type" value="Genomic_DNA"/>
</dbReference>
<evidence type="ECO:0000256" key="2">
    <source>
        <dbReference type="ARBA" id="ARBA00023125"/>
    </source>
</evidence>
<evidence type="ECO:0000313" key="7">
    <source>
        <dbReference type="Proteomes" id="UP001143370"/>
    </source>
</evidence>
<evidence type="ECO:0000256" key="1">
    <source>
        <dbReference type="ARBA" id="ARBA00023015"/>
    </source>
</evidence>
<dbReference type="PANTHER" id="PTHR30055">
    <property type="entry name" value="HTH-TYPE TRANSCRIPTIONAL REGULATOR RUTR"/>
    <property type="match status" value="1"/>
</dbReference>
<dbReference type="Gene3D" id="1.10.357.10">
    <property type="entry name" value="Tetracycline Repressor, domain 2"/>
    <property type="match status" value="1"/>
</dbReference>
<evidence type="ECO:0000259" key="5">
    <source>
        <dbReference type="PROSITE" id="PS50977"/>
    </source>
</evidence>
<dbReference type="PANTHER" id="PTHR30055:SF234">
    <property type="entry name" value="HTH-TYPE TRANSCRIPTIONAL REGULATOR BETI"/>
    <property type="match status" value="1"/>
</dbReference>
<dbReference type="InterPro" id="IPR050109">
    <property type="entry name" value="HTH-type_TetR-like_transc_reg"/>
</dbReference>
<dbReference type="Pfam" id="PF00440">
    <property type="entry name" value="TetR_N"/>
    <property type="match status" value="1"/>
</dbReference>
<dbReference type="GO" id="GO:0000976">
    <property type="term" value="F:transcription cis-regulatory region binding"/>
    <property type="evidence" value="ECO:0007669"/>
    <property type="project" value="TreeGrafter"/>
</dbReference>
<protein>
    <submittedName>
        <fullName evidence="6">TetR family transcriptional regulator</fullName>
    </submittedName>
</protein>
<dbReference type="InterPro" id="IPR036271">
    <property type="entry name" value="Tet_transcr_reg_TetR-rel_C_sf"/>
</dbReference>
<name>A0A9W6J9V7_9HYPH</name>
<dbReference type="InterPro" id="IPR001647">
    <property type="entry name" value="HTH_TetR"/>
</dbReference>
<keyword evidence="7" id="KW-1185">Reference proteome</keyword>
<dbReference type="RefSeq" id="WP_213374977.1">
    <property type="nucleotide sequence ID" value="NZ_BSFJ01000014.1"/>
</dbReference>
<reference evidence="6" key="1">
    <citation type="journal article" date="2014" name="Int. J. Syst. Evol. Microbiol.">
        <title>Complete genome sequence of Corynebacterium casei LMG S-19264T (=DSM 44701T), isolated from a smear-ripened cheese.</title>
        <authorList>
            <consortium name="US DOE Joint Genome Institute (JGI-PGF)"/>
            <person name="Walter F."/>
            <person name="Albersmeier A."/>
            <person name="Kalinowski J."/>
            <person name="Ruckert C."/>
        </authorList>
    </citation>
    <scope>NUCLEOTIDE SEQUENCE</scope>
    <source>
        <strain evidence="6">VKM B-2484</strain>
    </source>
</reference>
<dbReference type="PROSITE" id="PS50977">
    <property type="entry name" value="HTH_TETR_2"/>
    <property type="match status" value="1"/>
</dbReference>
<keyword evidence="1" id="KW-0805">Transcription regulation</keyword>
<reference evidence="6" key="2">
    <citation type="submission" date="2023-01" db="EMBL/GenBank/DDBJ databases">
        <authorList>
            <person name="Sun Q."/>
            <person name="Evtushenko L."/>
        </authorList>
    </citation>
    <scope>NUCLEOTIDE SEQUENCE</scope>
    <source>
        <strain evidence="6">VKM B-2484</strain>
    </source>
</reference>
<accession>A0A9W6J9V7</accession>
<dbReference type="AlphaFoldDB" id="A0A9W6J9V7"/>
<dbReference type="GO" id="GO:0003700">
    <property type="term" value="F:DNA-binding transcription factor activity"/>
    <property type="evidence" value="ECO:0007669"/>
    <property type="project" value="TreeGrafter"/>
</dbReference>
<gene>
    <name evidence="6" type="ORF">GCM10017643_25090</name>
</gene>
<evidence type="ECO:0000256" key="4">
    <source>
        <dbReference type="PROSITE-ProRule" id="PRU00335"/>
    </source>
</evidence>
<evidence type="ECO:0000256" key="3">
    <source>
        <dbReference type="ARBA" id="ARBA00023163"/>
    </source>
</evidence>
<keyword evidence="2 4" id="KW-0238">DNA-binding</keyword>
<dbReference type="SUPFAM" id="SSF46689">
    <property type="entry name" value="Homeodomain-like"/>
    <property type="match status" value="1"/>
</dbReference>